<dbReference type="Pfam" id="PF00005">
    <property type="entry name" value="ABC_tran"/>
    <property type="match status" value="1"/>
</dbReference>
<dbReference type="HOGENOM" id="CLU_000604_1_2_0"/>
<name>A7NGG3_ROSCS</name>
<dbReference type="GO" id="GO:0005524">
    <property type="term" value="F:ATP binding"/>
    <property type="evidence" value="ECO:0007669"/>
    <property type="project" value="UniProtKB-KW"/>
</dbReference>
<dbReference type="GO" id="GO:0016887">
    <property type="term" value="F:ATP hydrolysis activity"/>
    <property type="evidence" value="ECO:0007669"/>
    <property type="project" value="InterPro"/>
</dbReference>
<gene>
    <name evidence="5" type="ordered locus">Rcas_0419</name>
</gene>
<feature type="domain" description="ABC transporter" evidence="4">
    <location>
        <begin position="4"/>
        <end position="233"/>
    </location>
</feature>
<keyword evidence="2" id="KW-0547">Nucleotide-binding</keyword>
<evidence type="ECO:0000256" key="3">
    <source>
        <dbReference type="ARBA" id="ARBA00022840"/>
    </source>
</evidence>
<reference evidence="5 6" key="1">
    <citation type="submission" date="2007-08" db="EMBL/GenBank/DDBJ databases">
        <title>Complete sequence of Roseiflexus castenholzii DSM 13941.</title>
        <authorList>
            <consortium name="US DOE Joint Genome Institute"/>
            <person name="Copeland A."/>
            <person name="Lucas S."/>
            <person name="Lapidus A."/>
            <person name="Barry K."/>
            <person name="Glavina del Rio T."/>
            <person name="Dalin E."/>
            <person name="Tice H."/>
            <person name="Pitluck S."/>
            <person name="Thompson L.S."/>
            <person name="Brettin T."/>
            <person name="Bruce D."/>
            <person name="Detter J.C."/>
            <person name="Han C."/>
            <person name="Tapia R."/>
            <person name="Schmutz J."/>
            <person name="Larimer F."/>
            <person name="Land M."/>
            <person name="Hauser L."/>
            <person name="Kyrpides N."/>
            <person name="Mikhailova N."/>
            <person name="Bryant D.A."/>
            <person name="Hanada S."/>
            <person name="Tsukatani Y."/>
            <person name="Richardson P."/>
        </authorList>
    </citation>
    <scope>NUCLEOTIDE SEQUENCE [LARGE SCALE GENOMIC DNA]</scope>
    <source>
        <strain evidence="6">DSM 13941 / HLO8</strain>
    </source>
</reference>
<dbReference type="AlphaFoldDB" id="A7NGG3"/>
<dbReference type="EMBL" id="CP000804">
    <property type="protein sequence ID" value="ABU56550.1"/>
    <property type="molecule type" value="Genomic_DNA"/>
</dbReference>
<dbReference type="InterPro" id="IPR025302">
    <property type="entry name" value="DrrA1/2-like_C"/>
</dbReference>
<evidence type="ECO:0000259" key="4">
    <source>
        <dbReference type="PROSITE" id="PS50893"/>
    </source>
</evidence>
<keyword evidence="3" id="KW-0067">ATP-binding</keyword>
<organism evidence="5 6">
    <name type="scientific">Roseiflexus castenholzii (strain DSM 13941 / HLO8)</name>
    <dbReference type="NCBI Taxonomy" id="383372"/>
    <lineage>
        <taxon>Bacteria</taxon>
        <taxon>Bacillati</taxon>
        <taxon>Chloroflexota</taxon>
        <taxon>Chloroflexia</taxon>
        <taxon>Chloroflexales</taxon>
        <taxon>Roseiflexineae</taxon>
        <taxon>Roseiflexaceae</taxon>
        <taxon>Roseiflexus</taxon>
    </lineage>
</organism>
<dbReference type="PANTHER" id="PTHR42711">
    <property type="entry name" value="ABC TRANSPORTER ATP-BINDING PROTEIN"/>
    <property type="match status" value="1"/>
</dbReference>
<dbReference type="Gene3D" id="3.40.50.300">
    <property type="entry name" value="P-loop containing nucleotide triphosphate hydrolases"/>
    <property type="match status" value="1"/>
</dbReference>
<dbReference type="RefSeq" id="WP_011997953.1">
    <property type="nucleotide sequence ID" value="NC_009767.1"/>
</dbReference>
<sequence length="314" mass="34506">MNAIETCDLTRAFGERVVVERLTLAAPRGAVFGFLGPNGAGKTTTVRMLAALIAPTSGSAVVAGYRLGEDDQMIRRHVGLLTESPGLYDRLSARQNLIFFARLYDLDTPRAGMQTERYLRMLGLWERCDDPVGSFSKGMRQKLAIARALLHEPQIIFLDEPTAGLDPEAARTVREFIKELRAEGRTIFLTTHNLPEADELCDLIAVFRIRLLRIGAPAALRAELFGAGVRIRIAGAAESFMDAVRALPFVHAAAADGDALNVSLDNPDEHNPILVRALIDAGAAIRYVEPREPTLEDVYLQLVREGEPQEQTYA</sequence>
<protein>
    <submittedName>
        <fullName evidence="5">ABC transporter related</fullName>
    </submittedName>
</protein>
<dbReference type="InterPro" id="IPR003593">
    <property type="entry name" value="AAA+_ATPase"/>
</dbReference>
<dbReference type="Pfam" id="PF13732">
    <property type="entry name" value="DrrA1-3_C"/>
    <property type="match status" value="1"/>
</dbReference>
<keyword evidence="6" id="KW-1185">Reference proteome</keyword>
<keyword evidence="1" id="KW-0813">Transport</keyword>
<dbReference type="InterPro" id="IPR017871">
    <property type="entry name" value="ABC_transporter-like_CS"/>
</dbReference>
<dbReference type="STRING" id="383372.Rcas_0419"/>
<dbReference type="KEGG" id="rca:Rcas_0419"/>
<evidence type="ECO:0000256" key="2">
    <source>
        <dbReference type="ARBA" id="ARBA00022741"/>
    </source>
</evidence>
<dbReference type="InterPro" id="IPR027417">
    <property type="entry name" value="P-loop_NTPase"/>
</dbReference>
<dbReference type="InterPro" id="IPR050763">
    <property type="entry name" value="ABC_transporter_ATP-binding"/>
</dbReference>
<dbReference type="Proteomes" id="UP000000263">
    <property type="component" value="Chromosome"/>
</dbReference>
<proteinExistence type="predicted"/>
<dbReference type="PROSITE" id="PS50893">
    <property type="entry name" value="ABC_TRANSPORTER_2"/>
    <property type="match status" value="1"/>
</dbReference>
<dbReference type="OrthoDB" id="9804819at2"/>
<evidence type="ECO:0000313" key="5">
    <source>
        <dbReference type="EMBL" id="ABU56550.1"/>
    </source>
</evidence>
<dbReference type="CDD" id="cd03230">
    <property type="entry name" value="ABC_DR_subfamily_A"/>
    <property type="match status" value="1"/>
</dbReference>
<dbReference type="eggNOG" id="COG1131">
    <property type="taxonomic scope" value="Bacteria"/>
</dbReference>
<dbReference type="PROSITE" id="PS00211">
    <property type="entry name" value="ABC_TRANSPORTER_1"/>
    <property type="match status" value="1"/>
</dbReference>
<dbReference type="InterPro" id="IPR003439">
    <property type="entry name" value="ABC_transporter-like_ATP-bd"/>
</dbReference>
<accession>A7NGG3</accession>
<dbReference type="SMART" id="SM00382">
    <property type="entry name" value="AAA"/>
    <property type="match status" value="1"/>
</dbReference>
<evidence type="ECO:0000256" key="1">
    <source>
        <dbReference type="ARBA" id="ARBA00022448"/>
    </source>
</evidence>
<evidence type="ECO:0000313" key="6">
    <source>
        <dbReference type="Proteomes" id="UP000000263"/>
    </source>
</evidence>
<dbReference type="PANTHER" id="PTHR42711:SF18">
    <property type="entry name" value="ABC TRANSPORTER, ATP-BINDING PROTEIN"/>
    <property type="match status" value="1"/>
</dbReference>
<dbReference type="SUPFAM" id="SSF52540">
    <property type="entry name" value="P-loop containing nucleoside triphosphate hydrolases"/>
    <property type="match status" value="1"/>
</dbReference>